<feature type="transmembrane region" description="Helical" evidence="5">
    <location>
        <begin position="260"/>
        <end position="280"/>
    </location>
</feature>
<feature type="chain" id="PRO_5041682814" description="Sugar phosphate transporter domain-containing protein" evidence="6">
    <location>
        <begin position="23"/>
        <end position="361"/>
    </location>
</feature>
<feature type="transmembrane region" description="Helical" evidence="5">
    <location>
        <begin position="228"/>
        <end position="248"/>
    </location>
</feature>
<dbReference type="GO" id="GO:0016020">
    <property type="term" value="C:membrane"/>
    <property type="evidence" value="ECO:0007669"/>
    <property type="project" value="UniProtKB-SubCell"/>
</dbReference>
<feature type="transmembrane region" description="Helical" evidence="5">
    <location>
        <begin position="63"/>
        <end position="83"/>
    </location>
</feature>
<comment type="caution">
    <text evidence="8">The sequence shown here is derived from an EMBL/GenBank/DDBJ whole genome shotgun (WGS) entry which is preliminary data.</text>
</comment>
<gene>
    <name evidence="8" type="ORF">QYM36_005609</name>
</gene>
<evidence type="ECO:0000256" key="2">
    <source>
        <dbReference type="ARBA" id="ARBA00022692"/>
    </source>
</evidence>
<comment type="subcellular location">
    <subcellularLocation>
        <location evidence="1">Membrane</location>
        <topology evidence="1">Multi-pass membrane protein</topology>
    </subcellularLocation>
</comment>
<reference evidence="8" key="1">
    <citation type="submission" date="2023-07" db="EMBL/GenBank/DDBJ databases">
        <title>Chromosome-level genome assembly of Artemia franciscana.</title>
        <authorList>
            <person name="Jo E."/>
        </authorList>
    </citation>
    <scope>NUCLEOTIDE SEQUENCE</scope>
    <source>
        <tissue evidence="8">Whole body</tissue>
    </source>
</reference>
<name>A0AA88HYN0_ARTSF</name>
<dbReference type="EMBL" id="JAVRJZ010000009">
    <property type="protein sequence ID" value="KAK2718355.1"/>
    <property type="molecule type" value="Genomic_DNA"/>
</dbReference>
<sequence length="361" mass="39559">MKIASCTIQMSVFAMVFGAVIAASNDLSFNVSGYSLLLFNDLFTALNSVVMKKKLDAKELGKWGLLFYNSLFMLPIACALAFITGDIEKAVAYDGWRDIAFLIQFSLSCLMGFLLQYSTVLCTQLNSALTTTVIGCLKNIAVTYLGMFIGGDYIFNLANFVGLNIRQIASCTIQMSVFAMVFGAVIAASNDLSFNVSGYSLLLFNDLFTALNSVVMKKKLDAKELGKWGLLFYNSLFMLPIACALAFITGDIEKAVAYDGWRDIAFLIQFSLSCLMGFLLQYSTVLCTQLNSALTTTVIGCLKNIAVTYLGMFIGGDYIFNLANFVGLNISIVGSLVYTWVTFRVKEETLPVYASLPTTEK</sequence>
<dbReference type="AlphaFoldDB" id="A0AA88HYN0"/>
<accession>A0AA88HYN0</accession>
<feature type="transmembrane region" description="Helical" evidence="5">
    <location>
        <begin position="168"/>
        <end position="190"/>
    </location>
</feature>
<evidence type="ECO:0000256" key="3">
    <source>
        <dbReference type="ARBA" id="ARBA00022989"/>
    </source>
</evidence>
<evidence type="ECO:0000313" key="9">
    <source>
        <dbReference type="Proteomes" id="UP001187531"/>
    </source>
</evidence>
<evidence type="ECO:0000256" key="1">
    <source>
        <dbReference type="ARBA" id="ARBA00004141"/>
    </source>
</evidence>
<protein>
    <recommendedName>
        <fullName evidence="7">Sugar phosphate transporter domain-containing protein</fullName>
    </recommendedName>
</protein>
<keyword evidence="9" id="KW-1185">Reference proteome</keyword>
<evidence type="ECO:0000313" key="8">
    <source>
        <dbReference type="EMBL" id="KAK2718355.1"/>
    </source>
</evidence>
<feature type="transmembrane region" description="Helical" evidence="5">
    <location>
        <begin position="292"/>
        <end position="312"/>
    </location>
</feature>
<evidence type="ECO:0000256" key="4">
    <source>
        <dbReference type="ARBA" id="ARBA00023136"/>
    </source>
</evidence>
<feature type="transmembrane region" description="Helical" evidence="5">
    <location>
        <begin position="318"/>
        <end position="341"/>
    </location>
</feature>
<keyword evidence="4 5" id="KW-0472">Membrane</keyword>
<evidence type="ECO:0000256" key="6">
    <source>
        <dbReference type="SAM" id="SignalP"/>
    </source>
</evidence>
<dbReference type="PANTHER" id="PTHR11132">
    <property type="entry name" value="SOLUTE CARRIER FAMILY 35"/>
    <property type="match status" value="1"/>
</dbReference>
<feature type="domain" description="Sugar phosphate transporter" evidence="7">
    <location>
        <begin position="166"/>
        <end position="338"/>
    </location>
</feature>
<keyword evidence="3 5" id="KW-1133">Transmembrane helix</keyword>
<evidence type="ECO:0000256" key="5">
    <source>
        <dbReference type="SAM" id="Phobius"/>
    </source>
</evidence>
<dbReference type="InterPro" id="IPR050186">
    <property type="entry name" value="TPT_transporter"/>
</dbReference>
<dbReference type="Pfam" id="PF03151">
    <property type="entry name" value="TPT"/>
    <property type="match status" value="1"/>
</dbReference>
<feature type="signal peptide" evidence="6">
    <location>
        <begin position="1"/>
        <end position="22"/>
    </location>
</feature>
<dbReference type="InterPro" id="IPR004853">
    <property type="entry name" value="Sugar_P_trans_dom"/>
</dbReference>
<keyword evidence="6" id="KW-0732">Signal</keyword>
<feature type="transmembrane region" description="Helical" evidence="5">
    <location>
        <begin position="196"/>
        <end position="216"/>
    </location>
</feature>
<keyword evidence="2 5" id="KW-0812">Transmembrane</keyword>
<proteinExistence type="predicted"/>
<evidence type="ECO:0000259" key="7">
    <source>
        <dbReference type="Pfam" id="PF03151"/>
    </source>
</evidence>
<organism evidence="8 9">
    <name type="scientific">Artemia franciscana</name>
    <name type="common">Brine shrimp</name>
    <name type="synonym">Artemia sanfranciscana</name>
    <dbReference type="NCBI Taxonomy" id="6661"/>
    <lineage>
        <taxon>Eukaryota</taxon>
        <taxon>Metazoa</taxon>
        <taxon>Ecdysozoa</taxon>
        <taxon>Arthropoda</taxon>
        <taxon>Crustacea</taxon>
        <taxon>Branchiopoda</taxon>
        <taxon>Anostraca</taxon>
        <taxon>Artemiidae</taxon>
        <taxon>Artemia</taxon>
    </lineage>
</organism>
<dbReference type="Proteomes" id="UP001187531">
    <property type="component" value="Unassembled WGS sequence"/>
</dbReference>
<feature type="transmembrane region" description="Helical" evidence="5">
    <location>
        <begin position="95"/>
        <end position="115"/>
    </location>
</feature>